<reference evidence="3" key="1">
    <citation type="journal article" date="2019" name="Int. J. Syst. Evol. Microbiol.">
        <title>The Global Catalogue of Microorganisms (GCM) 10K type strain sequencing project: providing services to taxonomists for standard genome sequencing and annotation.</title>
        <authorList>
            <consortium name="The Broad Institute Genomics Platform"/>
            <consortium name="The Broad Institute Genome Sequencing Center for Infectious Disease"/>
            <person name="Wu L."/>
            <person name="Ma J."/>
        </authorList>
    </citation>
    <scope>NUCLEOTIDE SEQUENCE [LARGE SCALE GENOMIC DNA]</scope>
    <source>
        <strain evidence="3">KACC 12508</strain>
    </source>
</reference>
<evidence type="ECO:0000313" key="3">
    <source>
        <dbReference type="Proteomes" id="UP001596542"/>
    </source>
</evidence>
<dbReference type="Proteomes" id="UP001596542">
    <property type="component" value="Unassembled WGS sequence"/>
</dbReference>
<dbReference type="PANTHER" id="PTHR42815">
    <property type="entry name" value="FAD-BINDING, PUTATIVE (AFU_ORTHOLOGUE AFUA_6G07600)-RELATED"/>
    <property type="match status" value="1"/>
</dbReference>
<dbReference type="InterPro" id="IPR011576">
    <property type="entry name" value="Pyridox_Oxase_N"/>
</dbReference>
<accession>A0ABW2I6Y6</accession>
<dbReference type="EMBL" id="JBHTBU010000001">
    <property type="protein sequence ID" value="MFC7286640.1"/>
    <property type="molecule type" value="Genomic_DNA"/>
</dbReference>
<evidence type="ECO:0000259" key="1">
    <source>
        <dbReference type="Pfam" id="PF01243"/>
    </source>
</evidence>
<protein>
    <submittedName>
        <fullName evidence="2">Pyridoxamine 5'-phosphate oxidase family protein</fullName>
    </submittedName>
</protein>
<keyword evidence="3" id="KW-1185">Reference proteome</keyword>
<dbReference type="InterPro" id="IPR024029">
    <property type="entry name" value="Pyridox_Oxase_FMN-dep"/>
</dbReference>
<feature type="domain" description="Pyridoxamine 5'-phosphate oxidase N-terminal" evidence="1">
    <location>
        <begin position="36"/>
        <end position="155"/>
    </location>
</feature>
<dbReference type="PANTHER" id="PTHR42815:SF2">
    <property type="entry name" value="FAD-BINDING, PUTATIVE (AFU_ORTHOLOGUE AFUA_6G07600)-RELATED"/>
    <property type="match status" value="1"/>
</dbReference>
<name>A0ABW2I6Y6_9BURK</name>
<dbReference type="NCBIfam" id="TIGR04025">
    <property type="entry name" value="PPOX_FMN_DR2398"/>
    <property type="match status" value="1"/>
</dbReference>
<dbReference type="RefSeq" id="WP_382269832.1">
    <property type="nucleotide sequence ID" value="NZ_JBHTBU010000001.1"/>
</dbReference>
<dbReference type="SUPFAM" id="SSF50475">
    <property type="entry name" value="FMN-binding split barrel"/>
    <property type="match status" value="1"/>
</dbReference>
<evidence type="ECO:0000313" key="2">
    <source>
        <dbReference type="EMBL" id="MFC7286640.1"/>
    </source>
</evidence>
<organism evidence="2 3">
    <name type="scientific">Herminiimonas glaciei</name>
    <dbReference type="NCBI Taxonomy" id="523788"/>
    <lineage>
        <taxon>Bacteria</taxon>
        <taxon>Pseudomonadati</taxon>
        <taxon>Pseudomonadota</taxon>
        <taxon>Betaproteobacteria</taxon>
        <taxon>Burkholderiales</taxon>
        <taxon>Oxalobacteraceae</taxon>
        <taxon>Herminiimonas</taxon>
    </lineage>
</organism>
<sequence>MDGLSKPYQISDIEALERIYGKPMAASIRKEINYIHPHYRAFIEAAPFAVLATSGPDGLDASPRGDPAGFVQVQDEKTLLLPDRRGNNRIDSLRNIISDPRVALIFLIPGIGETVRVNGRASIHNDPALLERFAIDGKLPHTVLQIDVEAVFFQCSRAILRSGLWQADQQLERSALPSLGAILQDLSESEIDGAKYDADLPQRLKTSIY</sequence>
<proteinExistence type="predicted"/>
<dbReference type="Pfam" id="PF01243">
    <property type="entry name" value="PNPOx_N"/>
    <property type="match status" value="1"/>
</dbReference>
<dbReference type="Gene3D" id="2.30.110.10">
    <property type="entry name" value="Electron Transport, Fmn-binding Protein, Chain A"/>
    <property type="match status" value="1"/>
</dbReference>
<dbReference type="InterPro" id="IPR012349">
    <property type="entry name" value="Split_barrel_FMN-bd"/>
</dbReference>
<gene>
    <name evidence="2" type="ORF">ACFQPC_01195</name>
</gene>
<comment type="caution">
    <text evidence="2">The sequence shown here is derived from an EMBL/GenBank/DDBJ whole genome shotgun (WGS) entry which is preliminary data.</text>
</comment>